<sequence length="121" mass="12619">MLSGGQVAGLIVAVFWAILVAFLAFVLLRLAKLLKEATKMVSDLGEQAGPLLDDMTDTVTRAGEQLDRVDLITKSVGSVTQNAAAVTTTVTSVVGGPLVKAAAFSYGVRKAIGSRNQDGKR</sequence>
<feature type="transmembrane region" description="Helical" evidence="1">
    <location>
        <begin position="6"/>
        <end position="30"/>
    </location>
</feature>
<dbReference type="AlphaFoldDB" id="A0A543CVR2"/>
<evidence type="ECO:0000313" key="2">
    <source>
        <dbReference type="EMBL" id="TQM01194.1"/>
    </source>
</evidence>
<dbReference type="RefSeq" id="WP_185792534.1">
    <property type="nucleotide sequence ID" value="NZ_VFOZ01000001.1"/>
</dbReference>
<dbReference type="InterPro" id="IPR009293">
    <property type="entry name" value="UPF0478"/>
</dbReference>
<dbReference type="EMBL" id="VFOZ01000001">
    <property type="protein sequence ID" value="TQM01194.1"/>
    <property type="molecule type" value="Genomic_DNA"/>
</dbReference>
<name>A0A543CVR2_9ACTN</name>
<keyword evidence="1" id="KW-0472">Membrane</keyword>
<reference evidence="2 3" key="1">
    <citation type="submission" date="2019-06" db="EMBL/GenBank/DDBJ databases">
        <title>Sequencing the genomes of 1000 actinobacteria strains.</title>
        <authorList>
            <person name="Klenk H.-P."/>
        </authorList>
    </citation>
    <scope>NUCLEOTIDE SEQUENCE [LARGE SCALE GENOMIC DNA]</scope>
    <source>
        <strain evidence="2 3">DSM 102200</strain>
    </source>
</reference>
<dbReference type="Proteomes" id="UP000316096">
    <property type="component" value="Unassembled WGS sequence"/>
</dbReference>
<organism evidence="2 3">
    <name type="scientific">Actinoallomurus bryophytorum</name>
    <dbReference type="NCBI Taxonomy" id="1490222"/>
    <lineage>
        <taxon>Bacteria</taxon>
        <taxon>Bacillati</taxon>
        <taxon>Actinomycetota</taxon>
        <taxon>Actinomycetes</taxon>
        <taxon>Streptosporangiales</taxon>
        <taxon>Thermomonosporaceae</taxon>
        <taxon>Actinoallomurus</taxon>
    </lineage>
</organism>
<gene>
    <name evidence="2" type="ORF">FB559_6942</name>
</gene>
<proteinExistence type="predicted"/>
<protein>
    <submittedName>
        <fullName evidence="2">Uncharacterized protein DUF948</fullName>
    </submittedName>
</protein>
<dbReference type="Pfam" id="PF06103">
    <property type="entry name" value="DUF948"/>
    <property type="match status" value="1"/>
</dbReference>
<keyword evidence="3" id="KW-1185">Reference proteome</keyword>
<evidence type="ECO:0000313" key="3">
    <source>
        <dbReference type="Proteomes" id="UP000316096"/>
    </source>
</evidence>
<keyword evidence="1" id="KW-0812">Transmembrane</keyword>
<evidence type="ECO:0000256" key="1">
    <source>
        <dbReference type="SAM" id="Phobius"/>
    </source>
</evidence>
<accession>A0A543CVR2</accession>
<comment type="caution">
    <text evidence="2">The sequence shown here is derived from an EMBL/GenBank/DDBJ whole genome shotgun (WGS) entry which is preliminary data.</text>
</comment>
<keyword evidence="1" id="KW-1133">Transmembrane helix</keyword>